<dbReference type="CDD" id="cd02966">
    <property type="entry name" value="TlpA_like_family"/>
    <property type="match status" value="1"/>
</dbReference>
<evidence type="ECO:0000256" key="4">
    <source>
        <dbReference type="ARBA" id="ARBA00023284"/>
    </source>
</evidence>
<dbReference type="SUPFAM" id="SSF52833">
    <property type="entry name" value="Thioredoxin-like"/>
    <property type="match status" value="1"/>
</dbReference>
<keyword evidence="4" id="KW-0676">Redox-active center</keyword>
<dbReference type="EMBL" id="QWET01000003">
    <property type="protein sequence ID" value="RIH66427.1"/>
    <property type="molecule type" value="Genomic_DNA"/>
</dbReference>
<evidence type="ECO:0000256" key="2">
    <source>
        <dbReference type="ARBA" id="ARBA00022748"/>
    </source>
</evidence>
<dbReference type="InterPro" id="IPR000866">
    <property type="entry name" value="AhpC/TSA"/>
</dbReference>
<dbReference type="InterPro" id="IPR013766">
    <property type="entry name" value="Thioredoxin_domain"/>
</dbReference>
<reference evidence="6 7" key="1">
    <citation type="journal article" date="2015" name="Int. J. Syst. Evol. Microbiol.">
        <title>Mariniphaga sediminis sp. nov., isolated from coastal sediment.</title>
        <authorList>
            <person name="Wang F.Q."/>
            <person name="Shen Q.Y."/>
            <person name="Chen G.J."/>
            <person name="Du Z.J."/>
        </authorList>
    </citation>
    <scope>NUCLEOTIDE SEQUENCE [LARGE SCALE GENOMIC DNA]</scope>
    <source>
        <strain evidence="6 7">SY21</strain>
    </source>
</reference>
<keyword evidence="2" id="KW-0201">Cytochrome c-type biogenesis</keyword>
<keyword evidence="3" id="KW-1015">Disulfide bond</keyword>
<sequence length="385" mass="43361">MNISKLLFAGIITALVAIGCNRDKGHFSVSGKITHAEGQTIYFEELGVSSSKVLDSVKINKNGEFKFTGETSIPTYYLLKLSEVKLITLLVDSVEQVFVEADAANFGRSYRVEGSLGSLQVKILNDHLARTRKQLDSLQSLNNLYAGNPDYPQMKKEWDAAYDSIREEQTEFSKKFIMSNPFSMAGVLALYQQFDNKEYVVKDLQTMRVAASALHSIYPNSAHVKALYQNTLQILQEEQSAKLRQFIQEKGENSPDIVLPNSEGKEIALSSLRGKIVLLQFWSAVDRNSRIQNEALVDAYRKYKNKGFEIYQVSVDENRIEWVDAIDQDGLKWINVGDMEGSNYAAQVYNIQSIPYNYLLNKEGAIIARDLKGPALDKALSRILN</sequence>
<dbReference type="OrthoDB" id="6399635at2"/>
<accession>A0A399D4D0</accession>
<evidence type="ECO:0000256" key="1">
    <source>
        <dbReference type="ARBA" id="ARBA00004196"/>
    </source>
</evidence>
<feature type="domain" description="Thioredoxin" evidence="5">
    <location>
        <begin position="248"/>
        <end position="385"/>
    </location>
</feature>
<dbReference type="Pfam" id="PF00578">
    <property type="entry name" value="AhpC-TSA"/>
    <property type="match status" value="1"/>
</dbReference>
<dbReference type="AlphaFoldDB" id="A0A399D4D0"/>
<dbReference type="PANTHER" id="PTHR42852">
    <property type="entry name" value="THIOL:DISULFIDE INTERCHANGE PROTEIN DSBE"/>
    <property type="match status" value="1"/>
</dbReference>
<comment type="caution">
    <text evidence="6">The sequence shown here is derived from an EMBL/GenBank/DDBJ whole genome shotgun (WGS) entry which is preliminary data.</text>
</comment>
<evidence type="ECO:0000259" key="5">
    <source>
        <dbReference type="PROSITE" id="PS51352"/>
    </source>
</evidence>
<protein>
    <submittedName>
        <fullName evidence="6">AhpC/TSA family protein</fullName>
    </submittedName>
</protein>
<dbReference type="InterPro" id="IPR025380">
    <property type="entry name" value="DUF4369"/>
</dbReference>
<dbReference type="Pfam" id="PF14289">
    <property type="entry name" value="DUF4369"/>
    <property type="match status" value="1"/>
</dbReference>
<name>A0A399D4D0_9BACT</name>
<organism evidence="6 7">
    <name type="scientific">Mariniphaga sediminis</name>
    <dbReference type="NCBI Taxonomy" id="1628158"/>
    <lineage>
        <taxon>Bacteria</taxon>
        <taxon>Pseudomonadati</taxon>
        <taxon>Bacteroidota</taxon>
        <taxon>Bacteroidia</taxon>
        <taxon>Marinilabiliales</taxon>
        <taxon>Prolixibacteraceae</taxon>
        <taxon>Mariniphaga</taxon>
    </lineage>
</organism>
<dbReference type="RefSeq" id="WP_119349014.1">
    <property type="nucleotide sequence ID" value="NZ_JBFHKJ010000017.1"/>
</dbReference>
<dbReference type="PROSITE" id="PS51352">
    <property type="entry name" value="THIOREDOXIN_2"/>
    <property type="match status" value="1"/>
</dbReference>
<evidence type="ECO:0000256" key="3">
    <source>
        <dbReference type="ARBA" id="ARBA00023157"/>
    </source>
</evidence>
<dbReference type="PANTHER" id="PTHR42852:SF6">
    <property type="entry name" value="THIOL:DISULFIDE INTERCHANGE PROTEIN DSBE"/>
    <property type="match status" value="1"/>
</dbReference>
<dbReference type="InterPro" id="IPR036249">
    <property type="entry name" value="Thioredoxin-like_sf"/>
</dbReference>
<dbReference type="PROSITE" id="PS51257">
    <property type="entry name" value="PROKAR_LIPOPROTEIN"/>
    <property type="match status" value="1"/>
</dbReference>
<dbReference type="Gene3D" id="3.40.30.10">
    <property type="entry name" value="Glutaredoxin"/>
    <property type="match status" value="1"/>
</dbReference>
<dbReference type="InterPro" id="IPR050553">
    <property type="entry name" value="Thioredoxin_ResA/DsbE_sf"/>
</dbReference>
<evidence type="ECO:0000313" key="6">
    <source>
        <dbReference type="EMBL" id="RIH66427.1"/>
    </source>
</evidence>
<evidence type="ECO:0000313" key="7">
    <source>
        <dbReference type="Proteomes" id="UP000266441"/>
    </source>
</evidence>
<dbReference type="GO" id="GO:0030313">
    <property type="term" value="C:cell envelope"/>
    <property type="evidence" value="ECO:0007669"/>
    <property type="project" value="UniProtKB-SubCell"/>
</dbReference>
<dbReference type="GO" id="GO:0017004">
    <property type="term" value="P:cytochrome complex assembly"/>
    <property type="evidence" value="ECO:0007669"/>
    <property type="project" value="UniProtKB-KW"/>
</dbReference>
<dbReference type="Proteomes" id="UP000266441">
    <property type="component" value="Unassembled WGS sequence"/>
</dbReference>
<gene>
    <name evidence="6" type="ORF">D1164_05870</name>
</gene>
<comment type="subcellular location">
    <subcellularLocation>
        <location evidence="1">Cell envelope</location>
    </subcellularLocation>
</comment>
<keyword evidence="7" id="KW-1185">Reference proteome</keyword>
<proteinExistence type="predicted"/>